<dbReference type="InterPro" id="IPR001460">
    <property type="entry name" value="PCN-bd_Tpept"/>
</dbReference>
<dbReference type="GO" id="GO:0008658">
    <property type="term" value="F:penicillin binding"/>
    <property type="evidence" value="ECO:0007669"/>
    <property type="project" value="InterPro"/>
</dbReference>
<proteinExistence type="inferred from homology"/>
<evidence type="ECO:0000259" key="12">
    <source>
        <dbReference type="Pfam" id="PF03717"/>
    </source>
</evidence>
<dbReference type="GO" id="GO:0071972">
    <property type="term" value="F:peptidoglycan L,D-transpeptidase activity"/>
    <property type="evidence" value="ECO:0007669"/>
    <property type="project" value="InterPro"/>
</dbReference>
<dbReference type="SUPFAM" id="SSF56519">
    <property type="entry name" value="Penicillin binding protein dimerisation domain"/>
    <property type="match status" value="1"/>
</dbReference>
<dbReference type="Pfam" id="PF03717">
    <property type="entry name" value="PBP_dimer"/>
    <property type="match status" value="1"/>
</dbReference>
<keyword evidence="6" id="KW-0573">Peptidoglycan synthesis</keyword>
<evidence type="ECO:0000256" key="3">
    <source>
        <dbReference type="ARBA" id="ARBA00022475"/>
    </source>
</evidence>
<dbReference type="InterPro" id="IPR036138">
    <property type="entry name" value="PBP_dimer_sf"/>
</dbReference>
<gene>
    <name evidence="13" type="ORF">STRUR_0619</name>
</gene>
<evidence type="ECO:0000256" key="8">
    <source>
        <dbReference type="ARBA" id="ARBA00023136"/>
    </source>
</evidence>
<evidence type="ECO:0000313" key="14">
    <source>
        <dbReference type="Proteomes" id="UP000005388"/>
    </source>
</evidence>
<dbReference type="InterPro" id="IPR005311">
    <property type="entry name" value="PBP_dimer"/>
</dbReference>
<dbReference type="InterPro" id="IPR050515">
    <property type="entry name" value="Beta-lactam/transpept"/>
</dbReference>
<evidence type="ECO:0000313" key="13">
    <source>
        <dbReference type="EMBL" id="EHJ57234.1"/>
    </source>
</evidence>
<comment type="caution">
    <text evidence="13">The sequence shown here is derived from an EMBL/GenBank/DDBJ whole genome shotgun (WGS) entry which is preliminary data.</text>
</comment>
<dbReference type="NCBIfam" id="NF038278">
    <property type="entry name" value="strep_PBP2B"/>
    <property type="match status" value="1"/>
</dbReference>
<evidence type="ECO:0000256" key="9">
    <source>
        <dbReference type="ARBA" id="ARBA00023316"/>
    </source>
</evidence>
<dbReference type="PANTHER" id="PTHR30627">
    <property type="entry name" value="PEPTIDOGLYCAN D,D-TRANSPEPTIDASE"/>
    <property type="match status" value="1"/>
</dbReference>
<comment type="subcellular location">
    <subcellularLocation>
        <location evidence="1">Cell membrane</location>
        <topology evidence="1">Single-pass membrane protein</topology>
    </subcellularLocation>
</comment>
<dbReference type="InterPro" id="IPR012338">
    <property type="entry name" value="Beta-lactam/transpept-like"/>
</dbReference>
<evidence type="ECO:0000256" key="2">
    <source>
        <dbReference type="ARBA" id="ARBA00007171"/>
    </source>
</evidence>
<keyword evidence="5" id="KW-0133">Cell shape</keyword>
<evidence type="ECO:0000259" key="11">
    <source>
        <dbReference type="Pfam" id="PF00905"/>
    </source>
</evidence>
<dbReference type="Pfam" id="PF00905">
    <property type="entry name" value="Transpeptidase"/>
    <property type="match status" value="1"/>
</dbReference>
<feature type="domain" description="Penicillin-binding protein dimerisation" evidence="12">
    <location>
        <begin position="64"/>
        <end position="301"/>
    </location>
</feature>
<sequence length="683" mass="74978">MKEKFRIKHREASILNRLTFLFFIIVTLFSILLFRLFQMQILDKEFYDSKLKASTTYKVKTQMLRGKIYDANDQVIVSNQSKKVVVFTRNNLITAQQIKKIAQELSQIVSVSNQTVSTRAKKDYFLADDDNYQAIIKKLPNKEKFDYFGNKLRESDIYANAVKAVSDDQINYSEDELKSVYLFNQMNGTPTFNSVTLSTSDLTDDQIAAIQQSEFQQSGITIASGWNRQISNDSLASIIGSVSSQEAGLPEDQAKSYLKKGYALNDRVGTSYLEKEYESYLQGKHKVTEVTTNKKGKIVNHKVTTTGQNGDNLKLTIRSDFQSGVESILSKYYQSEIANGDATYSPGVYAVAIDPSTGSILSLAGFSHETGSSQITSDALGTLTDVFTPGSVVKGATLAAGWKSGVISGNQVLYDQPIQFAGSQAINSWFTSGQRAITAVQALEYSSNTYMVQVALKMMGQEYYSGMSLTTDGMQDAMTKLRSMYGEFGLGVDTGIDIPGASTGYVAKDYTVSNVVTEAFGQFDNYSPLQLAQYIATVANGGSRIAPHIVEGIYQSNNDELGQLEKKIDTKVLNKISITPEQLSLIQQGFYQVVNSNDAYATGLSLQGGAVTISAKTGTAETYATNSQGQTVSTYNLNVIAYDSTENPKIAVAVMYPNVTSSDAKAHELMARDIISLYHSMNQ</sequence>
<keyword evidence="14" id="KW-1185">Reference proteome</keyword>
<evidence type="ECO:0000256" key="4">
    <source>
        <dbReference type="ARBA" id="ARBA00022692"/>
    </source>
</evidence>
<dbReference type="GO" id="GO:0008360">
    <property type="term" value="P:regulation of cell shape"/>
    <property type="evidence" value="ECO:0007669"/>
    <property type="project" value="UniProtKB-KW"/>
</dbReference>
<dbReference type="AlphaFoldDB" id="G5KDH5"/>
<accession>G5KDH5</accession>
<keyword evidence="9" id="KW-0961">Cell wall biogenesis/degradation</keyword>
<keyword evidence="8 10" id="KW-0472">Membrane</keyword>
<evidence type="ECO:0000256" key="10">
    <source>
        <dbReference type="SAM" id="Phobius"/>
    </source>
</evidence>
<evidence type="ECO:0000256" key="7">
    <source>
        <dbReference type="ARBA" id="ARBA00022989"/>
    </source>
</evidence>
<dbReference type="RefSeq" id="WP_006739953.1">
    <property type="nucleotide sequence ID" value="NZ_AEUZ02000001.1"/>
</dbReference>
<keyword evidence="7 10" id="KW-1133">Transmembrane helix</keyword>
<feature type="domain" description="Penicillin-binding protein transpeptidase" evidence="11">
    <location>
        <begin position="349"/>
        <end position="675"/>
    </location>
</feature>
<dbReference type="Gene3D" id="3.90.1310.10">
    <property type="entry name" value="Penicillin-binding protein 2a (Domain 2)"/>
    <property type="match status" value="1"/>
</dbReference>
<dbReference type="PANTHER" id="PTHR30627:SF2">
    <property type="entry name" value="PEPTIDOGLYCAN D,D-TRANSPEPTIDASE MRDA"/>
    <property type="match status" value="1"/>
</dbReference>
<comment type="similarity">
    <text evidence="2">Belongs to the transpeptidase family.</text>
</comment>
<evidence type="ECO:0000256" key="1">
    <source>
        <dbReference type="ARBA" id="ARBA00004162"/>
    </source>
</evidence>
<dbReference type="EMBL" id="AEUZ02000001">
    <property type="protein sequence ID" value="EHJ57234.1"/>
    <property type="molecule type" value="Genomic_DNA"/>
</dbReference>
<dbReference type="eggNOG" id="COG0768">
    <property type="taxonomic scope" value="Bacteria"/>
</dbReference>
<evidence type="ECO:0000256" key="5">
    <source>
        <dbReference type="ARBA" id="ARBA00022960"/>
    </source>
</evidence>
<dbReference type="Gene3D" id="1.10.10.1230">
    <property type="entry name" value="Penicillin-binding protein, N-terminal non-catalytic domain, head sub-domain"/>
    <property type="match status" value="1"/>
</dbReference>
<dbReference type="Proteomes" id="UP000005388">
    <property type="component" value="Unassembled WGS sequence"/>
</dbReference>
<organism evidence="13 14">
    <name type="scientific">Streptococcus urinalis 2285-97</name>
    <dbReference type="NCBI Taxonomy" id="764291"/>
    <lineage>
        <taxon>Bacteria</taxon>
        <taxon>Bacillati</taxon>
        <taxon>Bacillota</taxon>
        <taxon>Bacilli</taxon>
        <taxon>Lactobacillales</taxon>
        <taxon>Streptococcaceae</taxon>
        <taxon>Streptococcus</taxon>
    </lineage>
</organism>
<evidence type="ECO:0000256" key="6">
    <source>
        <dbReference type="ARBA" id="ARBA00022984"/>
    </source>
</evidence>
<dbReference type="InterPro" id="IPR047982">
    <property type="entry name" value="PBP2B"/>
</dbReference>
<feature type="transmembrane region" description="Helical" evidence="10">
    <location>
        <begin position="20"/>
        <end position="37"/>
    </location>
</feature>
<keyword evidence="4 10" id="KW-0812">Transmembrane</keyword>
<name>G5KDH5_9STRE</name>
<dbReference type="Gene3D" id="3.40.710.10">
    <property type="entry name" value="DD-peptidase/beta-lactamase superfamily"/>
    <property type="match status" value="1"/>
</dbReference>
<reference evidence="13 14" key="1">
    <citation type="journal article" date="2014" name="Int. J. Syst. Evol. Microbiol.">
        <title>Phylogenomics and the dynamic genome evolution of the genus Streptococcus.</title>
        <authorList>
            <consortium name="The Broad Institute Genome Sequencing Platform"/>
            <person name="Richards V.P."/>
            <person name="Palmer S.R."/>
            <person name="Pavinski Bitar P.D."/>
            <person name="Qin X."/>
            <person name="Weinstock G.M."/>
            <person name="Highlander S.K."/>
            <person name="Town C.D."/>
            <person name="Burne R.A."/>
            <person name="Stanhope M.J."/>
        </authorList>
    </citation>
    <scope>NUCLEOTIDE SEQUENCE [LARGE SCALE GENOMIC DNA]</scope>
    <source>
        <strain evidence="13 14">2285-97</strain>
    </source>
</reference>
<dbReference type="GO" id="GO:0071555">
    <property type="term" value="P:cell wall organization"/>
    <property type="evidence" value="ECO:0007669"/>
    <property type="project" value="UniProtKB-KW"/>
</dbReference>
<protein>
    <submittedName>
        <fullName evidence="13">Penicillin-binding protein, transpeptidase domain protein</fullName>
    </submittedName>
</protein>
<dbReference type="STRING" id="764291.STRUR_0619"/>
<dbReference type="GO" id="GO:0009252">
    <property type="term" value="P:peptidoglycan biosynthetic process"/>
    <property type="evidence" value="ECO:0007669"/>
    <property type="project" value="UniProtKB-KW"/>
</dbReference>
<keyword evidence="3" id="KW-1003">Cell membrane</keyword>
<dbReference type="SUPFAM" id="SSF56601">
    <property type="entry name" value="beta-lactamase/transpeptidase-like"/>
    <property type="match status" value="1"/>
</dbReference>
<dbReference type="GO" id="GO:0005886">
    <property type="term" value="C:plasma membrane"/>
    <property type="evidence" value="ECO:0007669"/>
    <property type="project" value="UniProtKB-SubCell"/>
</dbReference>